<reference evidence="2 3" key="1">
    <citation type="journal article" date="2016" name="Nat. Commun.">
        <title>Thousands of microbial genomes shed light on interconnected biogeochemical processes in an aquifer system.</title>
        <authorList>
            <person name="Anantharaman K."/>
            <person name="Brown C.T."/>
            <person name="Hug L.A."/>
            <person name="Sharon I."/>
            <person name="Castelle C.J."/>
            <person name="Probst A.J."/>
            <person name="Thomas B.C."/>
            <person name="Singh A."/>
            <person name="Wilkins M.J."/>
            <person name="Karaoz U."/>
            <person name="Brodie E.L."/>
            <person name="Williams K.H."/>
            <person name="Hubbard S.S."/>
            <person name="Banfield J.F."/>
        </authorList>
    </citation>
    <scope>NUCLEOTIDE SEQUENCE [LARGE SCALE GENOMIC DNA]</scope>
</reference>
<accession>A0A1F5G4L6</accession>
<dbReference type="EMBL" id="MFAV01000008">
    <property type="protein sequence ID" value="OGD86755.1"/>
    <property type="molecule type" value="Genomic_DNA"/>
</dbReference>
<dbReference type="Proteomes" id="UP000176628">
    <property type="component" value="Unassembled WGS sequence"/>
</dbReference>
<evidence type="ECO:0000313" key="2">
    <source>
        <dbReference type="EMBL" id="OGD86755.1"/>
    </source>
</evidence>
<evidence type="ECO:0000256" key="1">
    <source>
        <dbReference type="SAM" id="Phobius"/>
    </source>
</evidence>
<organism evidence="2 3">
    <name type="scientific">Candidatus Curtissbacteria bacterium RBG_16_39_7</name>
    <dbReference type="NCBI Taxonomy" id="1797707"/>
    <lineage>
        <taxon>Bacteria</taxon>
        <taxon>Candidatus Curtissiibacteriota</taxon>
    </lineage>
</organism>
<evidence type="ECO:0000313" key="3">
    <source>
        <dbReference type="Proteomes" id="UP000176628"/>
    </source>
</evidence>
<keyword evidence="1" id="KW-1133">Transmembrane helix</keyword>
<comment type="caution">
    <text evidence="2">The sequence shown here is derived from an EMBL/GenBank/DDBJ whole genome shotgun (WGS) entry which is preliminary data.</text>
</comment>
<proteinExistence type="predicted"/>
<protein>
    <submittedName>
        <fullName evidence="2">Uncharacterized protein</fullName>
    </submittedName>
</protein>
<feature type="transmembrane region" description="Helical" evidence="1">
    <location>
        <begin position="163"/>
        <end position="183"/>
    </location>
</feature>
<dbReference type="AlphaFoldDB" id="A0A1F5G4L6"/>
<gene>
    <name evidence="2" type="ORF">A2Z23_02770</name>
</gene>
<sequence length="185" mass="20266">MEIFKDANYSSSTLNFSVGEKIYVRVESDNSGDTKRELKLRDNFYKEISTFGFSRESSAPYIYKVSFSAPSSAGYYSLEATIQSGGSVDKLVQTIRVGEMSNAQIKTDIRTQVNTGSKVSGIITPSPQPKKGEVLATEGARLEATPTPSPLTTPQSTPVPKPFVFRFFGAIGSLSVAIFKFFVRF</sequence>
<keyword evidence="1" id="KW-0472">Membrane</keyword>
<keyword evidence="1" id="KW-0812">Transmembrane</keyword>
<name>A0A1F5G4L6_9BACT</name>